<keyword evidence="2" id="KW-0813">Transport</keyword>
<evidence type="ECO:0000256" key="1">
    <source>
        <dbReference type="ARBA" id="ARBA00010062"/>
    </source>
</evidence>
<evidence type="ECO:0000256" key="2">
    <source>
        <dbReference type="ARBA" id="ARBA00022448"/>
    </source>
</evidence>
<dbReference type="InterPro" id="IPR000709">
    <property type="entry name" value="Leu_Ile_Val-bd"/>
</dbReference>
<dbReference type="PRINTS" id="PR00337">
    <property type="entry name" value="LEUILEVALBP"/>
</dbReference>
<feature type="domain" description="Leucine-binding protein" evidence="6">
    <location>
        <begin position="31"/>
        <end position="372"/>
    </location>
</feature>
<dbReference type="InterPro" id="IPR028082">
    <property type="entry name" value="Peripla_BP_I"/>
</dbReference>
<dbReference type="PANTHER" id="PTHR47151:SF2">
    <property type="entry name" value="AMINO ACID BINDING PROTEIN"/>
    <property type="match status" value="1"/>
</dbReference>
<protein>
    <submittedName>
        <fullName evidence="7">Amino acid/amide ABC transporter substrate-binding protein, HAAT family</fullName>
    </submittedName>
</protein>
<evidence type="ECO:0000256" key="4">
    <source>
        <dbReference type="ARBA" id="ARBA00022970"/>
    </source>
</evidence>
<organism evidence="7 8">
    <name type="scientific">Paraburkholderia sartisoli</name>
    <dbReference type="NCBI Taxonomy" id="83784"/>
    <lineage>
        <taxon>Bacteria</taxon>
        <taxon>Pseudomonadati</taxon>
        <taxon>Pseudomonadota</taxon>
        <taxon>Betaproteobacteria</taxon>
        <taxon>Burkholderiales</taxon>
        <taxon>Burkholderiaceae</taxon>
        <taxon>Paraburkholderia</taxon>
    </lineage>
</organism>
<evidence type="ECO:0000313" key="8">
    <source>
        <dbReference type="Proteomes" id="UP000198638"/>
    </source>
</evidence>
<feature type="signal peptide" evidence="5">
    <location>
        <begin position="1"/>
        <end position="27"/>
    </location>
</feature>
<dbReference type="InterPro" id="IPR028081">
    <property type="entry name" value="Leu-bd"/>
</dbReference>
<accession>A0A1H4EL63</accession>
<dbReference type="SUPFAM" id="SSF53822">
    <property type="entry name" value="Periplasmic binding protein-like I"/>
    <property type="match status" value="1"/>
</dbReference>
<dbReference type="Gene3D" id="3.40.50.2300">
    <property type="match status" value="2"/>
</dbReference>
<proteinExistence type="inferred from homology"/>
<evidence type="ECO:0000313" key="7">
    <source>
        <dbReference type="EMBL" id="SEA85579.1"/>
    </source>
</evidence>
<dbReference type="AlphaFoldDB" id="A0A1H4EL63"/>
<keyword evidence="4" id="KW-0029">Amino-acid transport</keyword>
<evidence type="ECO:0000256" key="3">
    <source>
        <dbReference type="ARBA" id="ARBA00022729"/>
    </source>
</evidence>
<dbReference type="EMBL" id="FNRQ01000003">
    <property type="protein sequence ID" value="SEA85579.1"/>
    <property type="molecule type" value="Genomic_DNA"/>
</dbReference>
<comment type="similarity">
    <text evidence="1">Belongs to the leucine-binding protein family.</text>
</comment>
<dbReference type="PANTHER" id="PTHR47151">
    <property type="entry name" value="LEU/ILE/VAL-BINDING ABC TRANSPORTER SUBUNIT"/>
    <property type="match status" value="1"/>
</dbReference>
<dbReference type="Proteomes" id="UP000198638">
    <property type="component" value="Unassembled WGS sequence"/>
</dbReference>
<dbReference type="Pfam" id="PF13458">
    <property type="entry name" value="Peripla_BP_6"/>
    <property type="match status" value="1"/>
</dbReference>
<dbReference type="OrthoDB" id="5469508at2"/>
<keyword evidence="8" id="KW-1185">Reference proteome</keyword>
<name>A0A1H4EL63_9BURK</name>
<feature type="chain" id="PRO_5011552988" evidence="5">
    <location>
        <begin position="28"/>
        <end position="383"/>
    </location>
</feature>
<evidence type="ECO:0000259" key="6">
    <source>
        <dbReference type="Pfam" id="PF13458"/>
    </source>
</evidence>
<dbReference type="RefSeq" id="WP_090533694.1">
    <property type="nucleotide sequence ID" value="NZ_FNRQ01000003.1"/>
</dbReference>
<gene>
    <name evidence="7" type="ORF">SAMN05192564_103441</name>
</gene>
<dbReference type="GO" id="GO:0006865">
    <property type="term" value="P:amino acid transport"/>
    <property type="evidence" value="ECO:0007669"/>
    <property type="project" value="UniProtKB-KW"/>
</dbReference>
<dbReference type="STRING" id="83784.SAMN05192564_103441"/>
<sequence>MSLRKTMQPFAVLVGAALTLAPLSGFAEDLTVKVGFAAPLTGVNAGYGKDLQNGVRLAIDEANAQKIKIGDKVAHFDLVSEDDQADPRIGVQAAQKLVDGGVSVVVGHFNSGTTIPASQIYEQAGIPVIDPAATNPTITGRGFANTFMVISTDAQNAGNAGVYAVEVTKAKRIAIIDDRTAFGQGEADEFEKAVKAHGGTIVTREYTDNKSVDFSTQLTKIKSTNADLIFFGGLDTQAAGIAKRMKQLGITAQLVGGGGVEDPEFIKLAGDAAEGVMAWEYGRPLSQLPGGKDFSQKFKQRFGVDILSYAPFGYDAAWAAIKAMEAAKSSTPNVYRPALKSINFEGITGTIAFDSTGALKNASSTLYQVKDGVWVPIVTKKGV</sequence>
<evidence type="ECO:0000256" key="5">
    <source>
        <dbReference type="SAM" id="SignalP"/>
    </source>
</evidence>
<keyword evidence="3 5" id="KW-0732">Signal</keyword>
<dbReference type="CDD" id="cd06342">
    <property type="entry name" value="PBP1_ABC_LIVBP-like"/>
    <property type="match status" value="1"/>
</dbReference>
<reference evidence="8" key="1">
    <citation type="submission" date="2016-10" db="EMBL/GenBank/DDBJ databases">
        <authorList>
            <person name="Varghese N."/>
            <person name="Submissions S."/>
        </authorList>
    </citation>
    <scope>NUCLEOTIDE SEQUENCE [LARGE SCALE GENOMIC DNA]</scope>
    <source>
        <strain evidence="8">LMG 24000</strain>
    </source>
</reference>